<evidence type="ECO:0000256" key="9">
    <source>
        <dbReference type="ARBA" id="ARBA00048605"/>
    </source>
</evidence>
<evidence type="ECO:0000256" key="8">
    <source>
        <dbReference type="ARBA" id="ARBA00047669"/>
    </source>
</evidence>
<protein>
    <recommendedName>
        <fullName evidence="13">alpha-1,2-Mannosidase</fullName>
        <ecNumber evidence="13">3.2.1.-</ecNumber>
    </recommendedName>
</protein>
<dbReference type="Pfam" id="PF01532">
    <property type="entry name" value="Glyco_hydro_47"/>
    <property type="match status" value="2"/>
</dbReference>
<feature type="binding site" evidence="11">
    <location>
        <position position="639"/>
    </location>
    <ligand>
        <name>Ca(2+)</name>
        <dbReference type="ChEBI" id="CHEBI:29108"/>
    </ligand>
</feature>
<dbReference type="SUPFAM" id="SSF48225">
    <property type="entry name" value="Seven-hairpin glycosidases"/>
    <property type="match status" value="1"/>
</dbReference>
<dbReference type="EC" id="3.2.1.-" evidence="13"/>
<feature type="active site" evidence="10">
    <location>
        <position position="359"/>
    </location>
</feature>
<keyword evidence="14" id="KW-1133">Transmembrane helix</keyword>
<dbReference type="GO" id="GO:0004571">
    <property type="term" value="F:mannosyl-oligosaccharide 1,2-alpha-mannosidase activity"/>
    <property type="evidence" value="ECO:0007669"/>
    <property type="project" value="UniProtKB-EC"/>
</dbReference>
<feature type="active site" evidence="10">
    <location>
        <position position="514"/>
    </location>
</feature>
<evidence type="ECO:0000256" key="12">
    <source>
        <dbReference type="PIRSR" id="PIRSR601382-3"/>
    </source>
</evidence>
<evidence type="ECO:0000256" key="11">
    <source>
        <dbReference type="PIRSR" id="PIRSR601382-2"/>
    </source>
</evidence>
<comment type="similarity">
    <text evidence="3 13">Belongs to the glycosyl hydrolase 47 family.</text>
</comment>
<keyword evidence="14" id="KW-0472">Membrane</keyword>
<evidence type="ECO:0000256" key="14">
    <source>
        <dbReference type="SAM" id="Phobius"/>
    </source>
</evidence>
<reference evidence="16" key="1">
    <citation type="journal article" date="2018" name="Algal Res.">
        <title>Characterization of plant carbon substrate utilization by Auxenochlorella protothecoides.</title>
        <authorList>
            <person name="Vogler B.W."/>
            <person name="Starkenburg S.R."/>
            <person name="Sudasinghe N."/>
            <person name="Schambach J.Y."/>
            <person name="Rollin J.A."/>
            <person name="Pattathil S."/>
            <person name="Barry A.N."/>
        </authorList>
    </citation>
    <scope>NUCLEOTIDE SEQUENCE [LARGE SCALE GENOMIC DNA]</scope>
    <source>
        <strain evidence="16">UTEX 25</strain>
    </source>
</reference>
<keyword evidence="13" id="KW-0326">Glycosidase</keyword>
<proteinExistence type="inferred from homology"/>
<dbReference type="InterPro" id="IPR012341">
    <property type="entry name" value="6hp_glycosidase-like_sf"/>
</dbReference>
<gene>
    <name evidence="15" type="ORF">APUTEX25_004186</name>
</gene>
<evidence type="ECO:0000313" key="15">
    <source>
        <dbReference type="EMBL" id="RMZ57352.1"/>
    </source>
</evidence>
<evidence type="ECO:0000256" key="13">
    <source>
        <dbReference type="RuleBase" id="RU361193"/>
    </source>
</evidence>
<dbReference type="PANTHER" id="PTHR11742">
    <property type="entry name" value="MANNOSYL-OLIGOSACCHARIDE ALPHA-1,2-MANNOSIDASE-RELATED"/>
    <property type="match status" value="1"/>
</dbReference>
<organism evidence="15 16">
    <name type="scientific">Auxenochlorella protothecoides</name>
    <name type="common">Green microalga</name>
    <name type="synonym">Chlorella protothecoides</name>
    <dbReference type="NCBI Taxonomy" id="3075"/>
    <lineage>
        <taxon>Eukaryota</taxon>
        <taxon>Viridiplantae</taxon>
        <taxon>Chlorophyta</taxon>
        <taxon>core chlorophytes</taxon>
        <taxon>Trebouxiophyceae</taxon>
        <taxon>Chlorellales</taxon>
        <taxon>Chlorellaceae</taxon>
        <taxon>Auxenochlorella</taxon>
    </lineage>
</organism>
<keyword evidence="4 11" id="KW-0479">Metal-binding</keyword>
<dbReference type="GO" id="GO:0005975">
    <property type="term" value="P:carbohydrate metabolic process"/>
    <property type="evidence" value="ECO:0007669"/>
    <property type="project" value="InterPro"/>
</dbReference>
<evidence type="ECO:0000256" key="1">
    <source>
        <dbReference type="ARBA" id="ARBA00001913"/>
    </source>
</evidence>
<dbReference type="GO" id="GO:0005783">
    <property type="term" value="C:endoplasmic reticulum"/>
    <property type="evidence" value="ECO:0007669"/>
    <property type="project" value="TreeGrafter"/>
</dbReference>
<comment type="caution">
    <text evidence="15">The sequence shown here is derived from an EMBL/GenBank/DDBJ whole genome shotgun (WGS) entry which is preliminary data.</text>
</comment>
<evidence type="ECO:0000313" key="16">
    <source>
        <dbReference type="Proteomes" id="UP000279271"/>
    </source>
</evidence>
<keyword evidence="5 13" id="KW-0378">Hydrolase</keyword>
<dbReference type="GO" id="GO:0016020">
    <property type="term" value="C:membrane"/>
    <property type="evidence" value="ECO:0007669"/>
    <property type="project" value="InterPro"/>
</dbReference>
<evidence type="ECO:0000256" key="6">
    <source>
        <dbReference type="ARBA" id="ARBA00022837"/>
    </source>
</evidence>
<dbReference type="PRINTS" id="PR00747">
    <property type="entry name" value="GLYHDRLASE47"/>
</dbReference>
<accession>A0A3M7L716</accession>
<feature type="disulfide bond" evidence="12">
    <location>
        <begin position="424"/>
        <end position="467"/>
    </location>
</feature>
<dbReference type="Gene3D" id="1.50.10.10">
    <property type="match status" value="1"/>
</dbReference>
<evidence type="ECO:0000256" key="10">
    <source>
        <dbReference type="PIRSR" id="PIRSR601382-1"/>
    </source>
</evidence>
<name>A0A3M7L716_AUXPR</name>
<dbReference type="InterPro" id="IPR050749">
    <property type="entry name" value="Glycosyl_Hydrolase_47"/>
</dbReference>
<sequence>MAMKGHSLRRTRAWPLGHALALTRCTKRHKGAVFVTLIATSILAALLSRVALKEGPDIDVQDDLSNYTPLPDTRTPRCRTGGLCESWQLTCAIAKVSKDELEAEDCLLAQIFDPVSRAEQVREAAALAWDGYKACAWGKDLVKPLTCQSADWFDMGLTLVDGLSTLKMMGLDSRFREGLAWVASGLSLDNGRTVNVFEATIRLIGGLLSAHALATPADGAELTPALLERAVELGARLLPAFEASPSGIPFMDVNVSSGQASTSAWTHMSYLSEAATLTLEWTLLSRYSGRWRAGMHAGRLSLVWGGSRQGNPVFEKHTDKVYEVLASQTAKYGGLLPYELDPATGELQGDRVTLGGRADSYYEYLLKRWIQRGKKDKTLLQWYIEAMRSVRSRLVQRTVGNLWFVSELDLTQNRTWPKMDHLACFLPGVLALGHYHGVDTRVPGATQRDHPPGMSDLRLARELARSCYEGYRNTPSGLAPEVWHWVAHVPDDNPRGMGEFSITSLDAHSLLRPETAESLYLLYKVTGDPAYQDQAWAIFRAVQRWARVRAGAHPPHGGGCEGAGEGCHEHPANYASLDNVAAAPSSQRDSQESFFLSETLKYLWLVQADAPDACAVANCTRAGPGRPSLFPLDTWVFNTEAHPLPLAGVRRVNLPQRVLKPYSPEAITAMNV</sequence>
<comment type="catalytic activity">
    <reaction evidence="8">
        <text>N(4)-(alpha-D-Man-(1-&gt;2)-alpha-D-Man-(1-&gt;2)-alpha-D-Man-(1-&gt;3)-[alpha-D-Man-(1-&gt;3)-[alpha-D-Man-(1-&gt;2)-alpha-D-Man-(1-&gt;6)]-alpha-D-Man-(1-&gt;6)]-beta-D-Man-(1-&gt;4)-beta-D-GlcNAc-(1-&gt;4)-beta-D-GlcNAc)-L-asparaginyl-[protein] (N-glucan mannose isomer 8A1,2,3B1,3) + 3 H2O = N(4)-(alpha-D-Man-(1-&gt;3)-[alpha-D-Man-(1-&gt;3)-[alpha-D-Man-(1-&gt;6)]-alpha-D-Man-(1-&gt;6)]-beta-D-Man-(1-&gt;4)-beta-D-GlcNAc-(1-&gt;4)-beta-D-GlcNAc)-L-asparaginyl-[protein] (N-glucan mannose isomer 5A1,2) + 3 beta-D-mannose</text>
        <dbReference type="Rhea" id="RHEA:56028"/>
        <dbReference type="Rhea" id="RHEA-COMP:14358"/>
        <dbReference type="Rhea" id="RHEA-COMP:14367"/>
        <dbReference type="ChEBI" id="CHEBI:15377"/>
        <dbReference type="ChEBI" id="CHEBI:28563"/>
        <dbReference type="ChEBI" id="CHEBI:59087"/>
        <dbReference type="ChEBI" id="CHEBI:60628"/>
        <dbReference type="EC" id="3.2.1.113"/>
    </reaction>
</comment>
<comment type="catalytic activity">
    <reaction evidence="9">
        <text>N(4)-(alpha-D-Man-(1-&gt;2)-alpha-D-Man-(1-&gt;2)-alpha-D-Man-(1-&gt;3)-[alpha-D-Man-(1-&gt;2)-alpha-D-Man-(1-&gt;3)-[alpha-D-Man-(1-&gt;2)-alpha-D-Man-(1-&gt;6)]-alpha-D-Man-(1-&gt;6)]-beta-D-Man-(1-&gt;4)-beta-D-GlcNAc-(1-&gt;4)-beta-D-GlcNAc)-L-asparaginyl-[protein] (N-glucan mannose isomer 9A1,2,3B1,2,3) + 4 H2O = N(4)-(alpha-D-Man-(1-&gt;3)-[alpha-D-Man-(1-&gt;3)-[alpha-D-Man-(1-&gt;6)]-alpha-D-Man-(1-&gt;6)]-beta-D-Man-(1-&gt;4)-beta-D-GlcNAc-(1-&gt;4)-beta-D-GlcNAc)-L-asparaginyl-[protein] (N-glucan mannose isomer 5A1,2) + 4 beta-D-mannose</text>
        <dbReference type="Rhea" id="RHEA:56008"/>
        <dbReference type="Rhea" id="RHEA-COMP:14356"/>
        <dbReference type="Rhea" id="RHEA-COMP:14367"/>
        <dbReference type="ChEBI" id="CHEBI:15377"/>
        <dbReference type="ChEBI" id="CHEBI:28563"/>
        <dbReference type="ChEBI" id="CHEBI:59087"/>
        <dbReference type="ChEBI" id="CHEBI:139493"/>
        <dbReference type="EC" id="3.2.1.113"/>
    </reaction>
</comment>
<dbReference type="EMBL" id="QOKY01000128">
    <property type="protein sequence ID" value="RMZ57352.1"/>
    <property type="molecule type" value="Genomic_DNA"/>
</dbReference>
<feature type="active site" description="Proton donor" evidence="10">
    <location>
        <position position="481"/>
    </location>
</feature>
<comment type="cofactor">
    <cofactor evidence="1 11">
        <name>Ca(2+)</name>
        <dbReference type="ChEBI" id="CHEBI:29108"/>
    </cofactor>
</comment>
<dbReference type="AlphaFoldDB" id="A0A3M7L716"/>
<evidence type="ECO:0000256" key="2">
    <source>
        <dbReference type="ARBA" id="ARBA00004922"/>
    </source>
</evidence>
<evidence type="ECO:0000256" key="7">
    <source>
        <dbReference type="ARBA" id="ARBA00023157"/>
    </source>
</evidence>
<dbReference type="GO" id="GO:0005509">
    <property type="term" value="F:calcium ion binding"/>
    <property type="evidence" value="ECO:0007669"/>
    <property type="project" value="InterPro"/>
</dbReference>
<evidence type="ECO:0000256" key="4">
    <source>
        <dbReference type="ARBA" id="ARBA00022723"/>
    </source>
</evidence>
<feature type="active site" description="Proton donor" evidence="10">
    <location>
        <position position="198"/>
    </location>
</feature>
<feature type="transmembrane region" description="Helical" evidence="14">
    <location>
        <begin position="32"/>
        <end position="52"/>
    </location>
</feature>
<evidence type="ECO:0000256" key="5">
    <source>
        <dbReference type="ARBA" id="ARBA00022801"/>
    </source>
</evidence>
<dbReference type="InterPro" id="IPR001382">
    <property type="entry name" value="Glyco_hydro_47"/>
</dbReference>
<dbReference type="InterPro" id="IPR036026">
    <property type="entry name" value="Seven-hairpin_glycosidases"/>
</dbReference>
<keyword evidence="7 12" id="KW-1015">Disulfide bond</keyword>
<comment type="pathway">
    <text evidence="2">Protein modification; protein glycosylation.</text>
</comment>
<keyword evidence="14" id="KW-0812">Transmembrane</keyword>
<evidence type="ECO:0000256" key="3">
    <source>
        <dbReference type="ARBA" id="ARBA00007658"/>
    </source>
</evidence>
<dbReference type="PANTHER" id="PTHR11742:SF55">
    <property type="entry name" value="ENDOPLASMIC RETICULUM MANNOSYL-OLIGOSACCHARIDE 1,2-ALPHA-MANNOSIDASE"/>
    <property type="match status" value="1"/>
</dbReference>
<keyword evidence="6 11" id="KW-0106">Calcium</keyword>
<dbReference type="Proteomes" id="UP000279271">
    <property type="component" value="Unassembled WGS sequence"/>
</dbReference>